<dbReference type="SMART" id="SM00287">
    <property type="entry name" value="SH3b"/>
    <property type="match status" value="1"/>
</dbReference>
<keyword evidence="2" id="KW-0812">Transmembrane</keyword>
<accession>A0ABU8XSZ3</accession>
<comment type="caution">
    <text evidence="4">The sequence shown here is derived from an EMBL/GenBank/DDBJ whole genome shotgun (WGS) entry which is preliminary data.</text>
</comment>
<feature type="domain" description="SH3b" evidence="3">
    <location>
        <begin position="249"/>
        <end position="314"/>
    </location>
</feature>
<evidence type="ECO:0000259" key="3">
    <source>
        <dbReference type="SMART" id="SM00287"/>
    </source>
</evidence>
<feature type="transmembrane region" description="Helical" evidence="2">
    <location>
        <begin position="65"/>
        <end position="88"/>
    </location>
</feature>
<gene>
    <name evidence="4" type="ORF">U1T56_13505</name>
</gene>
<keyword evidence="5" id="KW-1185">Reference proteome</keyword>
<evidence type="ECO:0000313" key="5">
    <source>
        <dbReference type="Proteomes" id="UP001375743"/>
    </source>
</evidence>
<name>A0ABU8XSZ3_9PROT</name>
<evidence type="ECO:0000256" key="2">
    <source>
        <dbReference type="SAM" id="Phobius"/>
    </source>
</evidence>
<dbReference type="Pfam" id="PF08239">
    <property type="entry name" value="SH3_3"/>
    <property type="match status" value="1"/>
</dbReference>
<proteinExistence type="predicted"/>
<sequence length="317" mass="33382">MTDVPLLVDEERSRGFPFARDAPDAVPVPSDGDEERWLQEWQRDEVRWLAGRTEELERQLWRRTMMLGCILAGVAGLAAGIGVFSTLLPERRAAEMILPLPPSPATASAVPLEGAAAALERQQAESTPVPSAALASSPDLPAVEPSPADLPPSGPGQAAFRASLRDTLISIKEQLSRAADPTRPGAKSLPATAGSRSIMLSDREPAGLLPAELTAAAPTPPAMESLSSPGRTGSGAGSDPRSPEPGLPAGDGSITVTEHVKLRAVPDNDGKVLAIVEPGAAVQATSRRFGRWLEVREQSGLTGWIHSRFLSRAEASR</sequence>
<reference evidence="4 5" key="1">
    <citation type="submission" date="2024-01" db="EMBL/GenBank/DDBJ databases">
        <title>Multi-omics insights into the function and evolution of sodium benzoate biodegradation pathways in Benzoatithermus flavus gen. nov., sp. nov. from hot spring.</title>
        <authorList>
            <person name="Hu C.-J."/>
            <person name="Li W.-J."/>
        </authorList>
    </citation>
    <scope>NUCLEOTIDE SEQUENCE [LARGE SCALE GENOMIC DNA]</scope>
    <source>
        <strain evidence="4 5">SYSU G07066</strain>
    </source>
</reference>
<dbReference type="RefSeq" id="WP_418160020.1">
    <property type="nucleotide sequence ID" value="NZ_JBBLZC010000012.1"/>
</dbReference>
<protein>
    <submittedName>
        <fullName evidence="4">SH3 domain-containing protein</fullName>
    </submittedName>
</protein>
<keyword evidence="2" id="KW-0472">Membrane</keyword>
<dbReference type="Gene3D" id="2.30.30.40">
    <property type="entry name" value="SH3 Domains"/>
    <property type="match status" value="1"/>
</dbReference>
<feature type="region of interest" description="Disordered" evidence="1">
    <location>
        <begin position="118"/>
        <end position="158"/>
    </location>
</feature>
<dbReference type="EMBL" id="JBBLZC010000012">
    <property type="protein sequence ID" value="MEK0084174.1"/>
    <property type="molecule type" value="Genomic_DNA"/>
</dbReference>
<dbReference type="Proteomes" id="UP001375743">
    <property type="component" value="Unassembled WGS sequence"/>
</dbReference>
<organism evidence="4 5">
    <name type="scientific">Benzoatithermus flavus</name>
    <dbReference type="NCBI Taxonomy" id="3108223"/>
    <lineage>
        <taxon>Bacteria</taxon>
        <taxon>Pseudomonadati</taxon>
        <taxon>Pseudomonadota</taxon>
        <taxon>Alphaproteobacteria</taxon>
        <taxon>Geminicoccales</taxon>
        <taxon>Geminicoccaceae</taxon>
        <taxon>Benzoatithermus</taxon>
    </lineage>
</organism>
<evidence type="ECO:0000256" key="1">
    <source>
        <dbReference type="SAM" id="MobiDB-lite"/>
    </source>
</evidence>
<feature type="region of interest" description="Disordered" evidence="1">
    <location>
        <begin position="174"/>
        <end position="198"/>
    </location>
</feature>
<evidence type="ECO:0000313" key="4">
    <source>
        <dbReference type="EMBL" id="MEK0084174.1"/>
    </source>
</evidence>
<dbReference type="InterPro" id="IPR003646">
    <property type="entry name" value="SH3-like_bac-type"/>
</dbReference>
<feature type="region of interest" description="Disordered" evidence="1">
    <location>
        <begin position="218"/>
        <end position="253"/>
    </location>
</feature>
<keyword evidence="2" id="KW-1133">Transmembrane helix</keyword>
<feature type="compositionally biased region" description="Low complexity" evidence="1">
    <location>
        <begin position="126"/>
        <end position="143"/>
    </location>
</feature>